<feature type="region of interest" description="Disordered" evidence="1">
    <location>
        <begin position="51"/>
        <end position="90"/>
    </location>
</feature>
<dbReference type="AlphaFoldDB" id="A0A4C1VEP4"/>
<evidence type="ECO:0000313" key="3">
    <source>
        <dbReference type="Proteomes" id="UP000299102"/>
    </source>
</evidence>
<evidence type="ECO:0000256" key="1">
    <source>
        <dbReference type="SAM" id="MobiDB-lite"/>
    </source>
</evidence>
<protein>
    <submittedName>
        <fullName evidence="2">Uncharacterized protein</fullName>
    </submittedName>
</protein>
<feature type="compositionally biased region" description="Basic and acidic residues" evidence="1">
    <location>
        <begin position="60"/>
        <end position="69"/>
    </location>
</feature>
<proteinExistence type="predicted"/>
<sequence length="114" mass="12880">MSSTTGGSTGSAIRPKRLGRIRCTSHQTSLLVGFENSAHLDHNLDAKVQIIHRPSPTRNRGRDEDEQRTMSRMTPPGNHPNTSISNIDSSMARTSCIAPRMMSNWRIMRRMPWH</sequence>
<feature type="compositionally biased region" description="Polar residues" evidence="1">
    <location>
        <begin position="79"/>
        <end position="90"/>
    </location>
</feature>
<keyword evidence="3" id="KW-1185">Reference proteome</keyword>
<feature type="region of interest" description="Disordered" evidence="1">
    <location>
        <begin position="1"/>
        <end position="20"/>
    </location>
</feature>
<comment type="caution">
    <text evidence="2">The sequence shown here is derived from an EMBL/GenBank/DDBJ whole genome shotgun (WGS) entry which is preliminary data.</text>
</comment>
<name>A0A4C1VEP4_EUMVA</name>
<reference evidence="2 3" key="1">
    <citation type="journal article" date="2019" name="Commun. Biol.">
        <title>The bagworm genome reveals a unique fibroin gene that provides high tensile strength.</title>
        <authorList>
            <person name="Kono N."/>
            <person name="Nakamura H."/>
            <person name="Ohtoshi R."/>
            <person name="Tomita M."/>
            <person name="Numata K."/>
            <person name="Arakawa K."/>
        </authorList>
    </citation>
    <scope>NUCLEOTIDE SEQUENCE [LARGE SCALE GENOMIC DNA]</scope>
</reference>
<dbReference type="Proteomes" id="UP000299102">
    <property type="component" value="Unassembled WGS sequence"/>
</dbReference>
<organism evidence="2 3">
    <name type="scientific">Eumeta variegata</name>
    <name type="common">Bagworm moth</name>
    <name type="synonym">Eumeta japonica</name>
    <dbReference type="NCBI Taxonomy" id="151549"/>
    <lineage>
        <taxon>Eukaryota</taxon>
        <taxon>Metazoa</taxon>
        <taxon>Ecdysozoa</taxon>
        <taxon>Arthropoda</taxon>
        <taxon>Hexapoda</taxon>
        <taxon>Insecta</taxon>
        <taxon>Pterygota</taxon>
        <taxon>Neoptera</taxon>
        <taxon>Endopterygota</taxon>
        <taxon>Lepidoptera</taxon>
        <taxon>Glossata</taxon>
        <taxon>Ditrysia</taxon>
        <taxon>Tineoidea</taxon>
        <taxon>Psychidae</taxon>
        <taxon>Oiketicinae</taxon>
        <taxon>Eumeta</taxon>
    </lineage>
</organism>
<gene>
    <name evidence="2" type="ORF">EVAR_19208_1</name>
</gene>
<dbReference type="EMBL" id="BGZK01000328">
    <property type="protein sequence ID" value="GBP37079.1"/>
    <property type="molecule type" value="Genomic_DNA"/>
</dbReference>
<accession>A0A4C1VEP4</accession>
<evidence type="ECO:0000313" key="2">
    <source>
        <dbReference type="EMBL" id="GBP37079.1"/>
    </source>
</evidence>